<reference evidence="2" key="1">
    <citation type="submission" date="2019-08" db="EMBL/GenBank/DDBJ databases">
        <authorList>
            <person name="Kucharzyk K."/>
            <person name="Murdoch R.W."/>
            <person name="Higgins S."/>
            <person name="Loffler F."/>
        </authorList>
    </citation>
    <scope>NUCLEOTIDE SEQUENCE</scope>
</reference>
<gene>
    <name evidence="2" type="ORF">SDC9_35593</name>
</gene>
<dbReference type="EMBL" id="VSSQ01000282">
    <property type="protein sequence ID" value="MPL89557.1"/>
    <property type="molecule type" value="Genomic_DNA"/>
</dbReference>
<name>A0A644VEA8_9ZZZZ</name>
<evidence type="ECO:0000259" key="1">
    <source>
        <dbReference type="Pfam" id="PF14452"/>
    </source>
</evidence>
<comment type="caution">
    <text evidence="2">The sequence shown here is derived from an EMBL/GenBank/DDBJ whole genome shotgun (WGS) entry which is preliminary data.</text>
</comment>
<dbReference type="InterPro" id="IPR027802">
    <property type="entry name" value="Multi-ubiquitin_dom"/>
</dbReference>
<sequence>MAKEMNFKIMVDQKPFDVENQVITGLEIKKLVNAPSNYGVWLKVNGPNPDKEIADNEQVDLSQPGREQFFTGAKSTTEG</sequence>
<protein>
    <recommendedName>
        <fullName evidence="1">Multi-ubiquitin domain-containing protein</fullName>
    </recommendedName>
</protein>
<proteinExistence type="predicted"/>
<dbReference type="Pfam" id="PF14452">
    <property type="entry name" value="Multi_ubiq"/>
    <property type="match status" value="1"/>
</dbReference>
<evidence type="ECO:0000313" key="2">
    <source>
        <dbReference type="EMBL" id="MPL89557.1"/>
    </source>
</evidence>
<organism evidence="2">
    <name type="scientific">bioreactor metagenome</name>
    <dbReference type="NCBI Taxonomy" id="1076179"/>
    <lineage>
        <taxon>unclassified sequences</taxon>
        <taxon>metagenomes</taxon>
        <taxon>ecological metagenomes</taxon>
    </lineage>
</organism>
<feature type="domain" description="Multi-ubiquitin" evidence="1">
    <location>
        <begin position="7"/>
        <end position="72"/>
    </location>
</feature>
<accession>A0A644VEA8</accession>
<dbReference type="AlphaFoldDB" id="A0A644VEA8"/>